<evidence type="ECO:0000313" key="2">
    <source>
        <dbReference type="EMBL" id="SEL57487.1"/>
    </source>
</evidence>
<dbReference type="InterPro" id="IPR037523">
    <property type="entry name" value="VOC_core"/>
</dbReference>
<reference evidence="3" key="1">
    <citation type="submission" date="2016-10" db="EMBL/GenBank/DDBJ databases">
        <authorList>
            <person name="Varghese N."/>
        </authorList>
    </citation>
    <scope>NUCLEOTIDE SEQUENCE [LARGE SCALE GENOMIC DNA]</scope>
    <source>
        <strain evidence="3">DSM 45096 / BCRC 16803 / CGMCC 4.1857 / CIP 109030 / JCM 12277 / KCTC 19219 / NBRC 100920 / 33214</strain>
    </source>
</reference>
<dbReference type="AlphaFoldDB" id="A0A1H7RDH5"/>
<dbReference type="STRING" id="235985.SAMN05414137_11030"/>
<dbReference type="CDD" id="cd07247">
    <property type="entry name" value="SgaA_N_like"/>
    <property type="match status" value="2"/>
</dbReference>
<sequence>MPDVTSYPDGAPCWADLNAPDLESSRRFYGAVLGWEFQDKGPEYGHYTMCLWKGKPVAALMPPPPSAEGLAPAWNVYLRTGDVDATIAAVEAGGGKIAMGPHDVPAAGRLAFAFDPQGASFGLWQPGGHEGAALYGEPGAMCWNEVYTTAGGAADAFYAGLFDYKQEQIGDGTNFDYTTWTPAGSDRQVCGRLRATDPAHELAAGGGQPFWSVYFAVADVDETAKQIAALGGSVLHGPFDSPYGRLCVAGDPSGAHFAVMTLARS</sequence>
<dbReference type="PROSITE" id="PS51819">
    <property type="entry name" value="VOC"/>
    <property type="match status" value="2"/>
</dbReference>
<dbReference type="eggNOG" id="COG3324">
    <property type="taxonomic scope" value="Bacteria"/>
</dbReference>
<feature type="domain" description="VOC" evidence="1">
    <location>
        <begin position="11"/>
        <end position="126"/>
    </location>
</feature>
<evidence type="ECO:0000313" key="3">
    <source>
        <dbReference type="Proteomes" id="UP000183015"/>
    </source>
</evidence>
<organism evidence="2 3">
    <name type="scientific">Streptacidiphilus jiangxiensis</name>
    <dbReference type="NCBI Taxonomy" id="235985"/>
    <lineage>
        <taxon>Bacteria</taxon>
        <taxon>Bacillati</taxon>
        <taxon>Actinomycetota</taxon>
        <taxon>Actinomycetes</taxon>
        <taxon>Kitasatosporales</taxon>
        <taxon>Streptomycetaceae</taxon>
        <taxon>Streptacidiphilus</taxon>
    </lineage>
</organism>
<proteinExistence type="predicted"/>
<dbReference type="OrthoDB" id="9793039at2"/>
<dbReference type="PANTHER" id="PTHR33993">
    <property type="entry name" value="GLYOXALASE-RELATED"/>
    <property type="match status" value="1"/>
</dbReference>
<protein>
    <recommendedName>
        <fullName evidence="1">VOC domain-containing protein</fullName>
    </recommendedName>
</protein>
<gene>
    <name evidence="2" type="ORF">SAMN05414137_11030</name>
</gene>
<name>A0A1H7RDH5_STRJI</name>
<evidence type="ECO:0000259" key="1">
    <source>
        <dbReference type="PROSITE" id="PS51819"/>
    </source>
</evidence>
<dbReference type="InterPro" id="IPR004360">
    <property type="entry name" value="Glyas_Fos-R_dOase_dom"/>
</dbReference>
<dbReference type="Proteomes" id="UP000183015">
    <property type="component" value="Unassembled WGS sequence"/>
</dbReference>
<dbReference type="InterPro" id="IPR052164">
    <property type="entry name" value="Anthracycline_SecMetBiosynth"/>
</dbReference>
<dbReference type="EMBL" id="FOAZ01000010">
    <property type="protein sequence ID" value="SEL57487.1"/>
    <property type="molecule type" value="Genomic_DNA"/>
</dbReference>
<dbReference type="Pfam" id="PF00903">
    <property type="entry name" value="Glyoxalase"/>
    <property type="match status" value="2"/>
</dbReference>
<dbReference type="Gene3D" id="3.10.180.10">
    <property type="entry name" value="2,3-Dihydroxybiphenyl 1,2-Dioxygenase, domain 1"/>
    <property type="match status" value="2"/>
</dbReference>
<accession>A0A1H7RDH5</accession>
<dbReference type="PANTHER" id="PTHR33993:SF10">
    <property type="entry name" value="CONSERVED PROTEIN"/>
    <property type="match status" value="1"/>
</dbReference>
<keyword evidence="3" id="KW-1185">Reference proteome</keyword>
<feature type="domain" description="VOC" evidence="1">
    <location>
        <begin position="140"/>
        <end position="262"/>
    </location>
</feature>
<dbReference type="InterPro" id="IPR029068">
    <property type="entry name" value="Glyas_Bleomycin-R_OHBP_Dase"/>
</dbReference>
<dbReference type="SUPFAM" id="SSF54593">
    <property type="entry name" value="Glyoxalase/Bleomycin resistance protein/Dihydroxybiphenyl dioxygenase"/>
    <property type="match status" value="2"/>
</dbReference>
<dbReference type="RefSeq" id="WP_042450191.1">
    <property type="nucleotide sequence ID" value="NZ_BBPN01000018.1"/>
</dbReference>